<dbReference type="InterPro" id="IPR024437">
    <property type="entry name" value="DUF3825"/>
</dbReference>
<dbReference type="Pfam" id="PF12873">
    <property type="entry name" value="DUF3825"/>
    <property type="match status" value="1"/>
</dbReference>
<organism evidence="3 4">
    <name type="scientific">Slackia equolifaciens</name>
    <dbReference type="NCBI Taxonomy" id="498718"/>
    <lineage>
        <taxon>Bacteria</taxon>
        <taxon>Bacillati</taxon>
        <taxon>Actinomycetota</taxon>
        <taxon>Coriobacteriia</taxon>
        <taxon>Eggerthellales</taxon>
        <taxon>Eggerthellaceae</taxon>
        <taxon>Slackia</taxon>
    </lineage>
</organism>
<protein>
    <recommendedName>
        <fullName evidence="2">DUF3825 domain-containing protein</fullName>
    </recommendedName>
</protein>
<dbReference type="AlphaFoldDB" id="A0A3N0B4W4"/>
<feature type="domain" description="DUF3825" evidence="2">
    <location>
        <begin position="116"/>
        <end position="375"/>
    </location>
</feature>
<reference evidence="4" key="1">
    <citation type="submission" date="2018-05" db="EMBL/GenBank/DDBJ databases">
        <title>Genome Sequencing of selected type strains of the family Eggerthellaceae.</title>
        <authorList>
            <person name="Danylec N."/>
            <person name="Stoll D.A."/>
            <person name="Doetsch A."/>
            <person name="Huch M."/>
        </authorList>
    </citation>
    <scope>NUCLEOTIDE SEQUENCE [LARGE SCALE GENOMIC DNA]</scope>
    <source>
        <strain evidence="4">DSM 24851</strain>
    </source>
</reference>
<evidence type="ECO:0000256" key="1">
    <source>
        <dbReference type="SAM" id="MobiDB-lite"/>
    </source>
</evidence>
<gene>
    <name evidence="3" type="ORF">DMP06_01005</name>
</gene>
<feature type="region of interest" description="Disordered" evidence="1">
    <location>
        <begin position="84"/>
        <end position="103"/>
    </location>
</feature>
<dbReference type="EMBL" id="QIBX01000001">
    <property type="protein sequence ID" value="RNL42018.1"/>
    <property type="molecule type" value="Genomic_DNA"/>
</dbReference>
<proteinExistence type="predicted"/>
<dbReference type="Proteomes" id="UP000269591">
    <property type="component" value="Unassembled WGS sequence"/>
</dbReference>
<evidence type="ECO:0000259" key="2">
    <source>
        <dbReference type="Pfam" id="PF12873"/>
    </source>
</evidence>
<comment type="caution">
    <text evidence="3">The sequence shown here is derived from an EMBL/GenBank/DDBJ whole genome shotgun (WGS) entry which is preliminary data.</text>
</comment>
<name>A0A3N0B4W4_9ACTN</name>
<evidence type="ECO:0000313" key="3">
    <source>
        <dbReference type="EMBL" id="RNL42018.1"/>
    </source>
</evidence>
<evidence type="ECO:0000313" key="4">
    <source>
        <dbReference type="Proteomes" id="UP000269591"/>
    </source>
</evidence>
<keyword evidence="4" id="KW-1185">Reference proteome</keyword>
<sequence length="390" mass="44624">MRRRRVSHRGVHHGCHQGQRREQAVVSVLYRHLRQAQHVCRQSSQQASREVCLAGYVGRFFGRACRHRSSRTVGFRGWRRPGRAHQRVGVRGEPRAGGARQPAIGGPAGGFGAAQARFTILKSYICTTFFRLESEGKICIAPDRSFAAFNTGLVNKRYDDIYACFERNSSTWIDEWEWKFAGFTASGRRGLGKRLVELFNPLPEPAEYFSRKEDLLYDLDKDLIIDDDHVLIDNMSRLPLDFLAEELRGDDDAMDLIDEIRAADVAGKRRLYKELGDILEDDDRLFRRVRARLNEAVETAKKRVRWNFKTAIPSYYPRGNTMSLLLPICLMDDEVADAALVVQLMPSGNYQGQTILTMRQAYTNARLICRPDSDWLTTSSRANEEDEDDE</sequence>
<accession>A0A3N0B4W4</accession>